<dbReference type="AlphaFoldDB" id="A0A068SAN7"/>
<evidence type="ECO:0000256" key="9">
    <source>
        <dbReference type="ARBA" id="ARBA00023254"/>
    </source>
</evidence>
<protein>
    <recommendedName>
        <fullName evidence="10">DNA mismatch repair protein MSH5</fullName>
    </recommendedName>
    <alternativeName>
        <fullName evidence="11">MutS protein homolog 5</fullName>
    </alternativeName>
</protein>
<dbReference type="Pfam" id="PF00488">
    <property type="entry name" value="MutS_V"/>
    <property type="match status" value="1"/>
</dbReference>
<dbReference type="GO" id="GO:0005694">
    <property type="term" value="C:chromosome"/>
    <property type="evidence" value="ECO:0007669"/>
    <property type="project" value="UniProtKB-SubCell"/>
</dbReference>
<dbReference type="SMART" id="SM00533">
    <property type="entry name" value="MUTSd"/>
    <property type="match status" value="1"/>
</dbReference>
<dbReference type="InterPro" id="IPR000432">
    <property type="entry name" value="DNA_mismatch_repair_MutS_C"/>
</dbReference>
<evidence type="ECO:0000313" key="14">
    <source>
        <dbReference type="EMBL" id="CDH58907.1"/>
    </source>
</evidence>
<evidence type="ECO:0000256" key="10">
    <source>
        <dbReference type="ARBA" id="ARBA00073549"/>
    </source>
</evidence>
<name>A0A068SAN7_9FUNG</name>
<dbReference type="GO" id="GO:0005634">
    <property type="term" value="C:nucleus"/>
    <property type="evidence" value="ECO:0007669"/>
    <property type="project" value="UniProtKB-SubCell"/>
</dbReference>
<dbReference type="GO" id="GO:0006298">
    <property type="term" value="P:mismatch repair"/>
    <property type="evidence" value="ECO:0007669"/>
    <property type="project" value="InterPro"/>
</dbReference>
<reference evidence="14" key="1">
    <citation type="submission" date="2013-08" db="EMBL/GenBank/DDBJ databases">
        <title>Gene expansion shapes genome architecture in the human pathogen Lichtheimia corymbifera: an evolutionary genomics analysis in the ancient terrestrial Mucorales (Mucoromycotina).</title>
        <authorList>
            <person name="Schwartze V.U."/>
            <person name="Winter S."/>
            <person name="Shelest E."/>
            <person name="Marcet-Houben M."/>
            <person name="Horn F."/>
            <person name="Wehner S."/>
            <person name="Hoffmann K."/>
            <person name="Riege K."/>
            <person name="Sammeth M."/>
            <person name="Nowrousian M."/>
            <person name="Valiante V."/>
            <person name="Linde J."/>
            <person name="Jacobsen I.D."/>
            <person name="Marz M."/>
            <person name="Brakhage A.A."/>
            <person name="Gabaldon T."/>
            <person name="Bocker S."/>
            <person name="Voigt K."/>
        </authorList>
    </citation>
    <scope>NUCLEOTIDE SEQUENCE [LARGE SCALE GENOMIC DNA]</scope>
    <source>
        <strain evidence="14">FSU 9682</strain>
    </source>
</reference>
<dbReference type="GO" id="GO:0140664">
    <property type="term" value="F:ATP-dependent DNA damage sensor activity"/>
    <property type="evidence" value="ECO:0007669"/>
    <property type="project" value="InterPro"/>
</dbReference>
<keyword evidence="6" id="KW-0067">ATP-binding</keyword>
<evidence type="ECO:0000256" key="8">
    <source>
        <dbReference type="ARBA" id="ARBA00023242"/>
    </source>
</evidence>
<dbReference type="Gene3D" id="3.40.50.300">
    <property type="entry name" value="P-loop containing nucleotide triphosphate hydrolases"/>
    <property type="match status" value="1"/>
</dbReference>
<keyword evidence="8" id="KW-0539">Nucleus</keyword>
<evidence type="ECO:0000256" key="11">
    <source>
        <dbReference type="ARBA" id="ARBA00077470"/>
    </source>
</evidence>
<keyword evidence="7" id="KW-0238">DNA-binding</keyword>
<evidence type="ECO:0000256" key="3">
    <source>
        <dbReference type="ARBA" id="ARBA00006271"/>
    </source>
</evidence>
<evidence type="ECO:0000256" key="4">
    <source>
        <dbReference type="ARBA" id="ARBA00022454"/>
    </source>
</evidence>
<dbReference type="SUPFAM" id="SSF48334">
    <property type="entry name" value="DNA repair protein MutS, domain III"/>
    <property type="match status" value="1"/>
</dbReference>
<organism evidence="14 15">
    <name type="scientific">Lichtheimia corymbifera JMRC:FSU:9682</name>
    <dbReference type="NCBI Taxonomy" id="1263082"/>
    <lineage>
        <taxon>Eukaryota</taxon>
        <taxon>Fungi</taxon>
        <taxon>Fungi incertae sedis</taxon>
        <taxon>Mucoromycota</taxon>
        <taxon>Mucoromycotina</taxon>
        <taxon>Mucoromycetes</taxon>
        <taxon>Mucorales</taxon>
        <taxon>Lichtheimiaceae</taxon>
        <taxon>Lichtheimia</taxon>
    </lineage>
</organism>
<dbReference type="InterPro" id="IPR007861">
    <property type="entry name" value="DNA_mismatch_repair_MutS_clamp"/>
</dbReference>
<dbReference type="SMART" id="SM00534">
    <property type="entry name" value="MUTSac"/>
    <property type="match status" value="1"/>
</dbReference>
<dbReference type="SUPFAM" id="SSF52540">
    <property type="entry name" value="P-loop containing nucleoside triphosphate hydrolases"/>
    <property type="match status" value="1"/>
</dbReference>
<sequence length="1007" mass="113001">MVQTHYILDARLDLANTFWSLYYYCHHGNETVQRNSADTSTFSILVSLTFYPSSSSMSPPPPPPLPPAAAPAYTAPLPSVKRMSRSGGPSSRYAASNNEAQLVSPLSEYPIKRQRITQSPLSIHHDDDQQTSIQPQTTFTMQPFTHSSISMSDETGMVQVSGGSSIMALQWKSGKLGCSYYTQEYRELHVMDDVIERSPADFATQLIQEANPRIILLEYNADDILSLVQSIDGEIQVEKLQGKDFGYEHGRYSLISWFAQINDDNEAASDNTTRHHVYCEDPYDGRKRKTNLQLQCMINLDSVVSIGCAGALLTYIDKLQDYTNRPIGNAVDPHDLALRPVSLRSFSSKQYMHVSNIARRVLGIFEKDVHPNTHQKRNKESLSLFGLLNHTVTPIGQHLLQSWIQRPTLDLNVLEYRHTAISYFSTNDTVVLVKELRGHLKHIKNIPRMVSMIRENRATVHDWQQLLQFAYYSMRIQSSLSSMNPTKELQVTEKIKSAMGTDKLRRVGSAINDMIDFEQSRYEGRVVVKENVDEHLDKLRETYDNLEPVLLQVAQDISQRMPPELAATCNVVYFPQLGYFVAVTREYEQMFEYNLGLPPDFRLQFTTDANAYFKNDRTNELDESLGDNHGMIIDREIELVQYLTEELSTYFSDLLAMADACAELDCLLSMAHAARIHEYVRPEMTEENKIEIHQGRHPIQEMCVDVFIANDAYLVGGCGKASSDVSTTHIENSATTTQHHNENEAASIALLTGANYSGKSVYLRQVALLVYMAHVGSFVPASSAVIGLTDKIFTCVQTIETVSKLVSAFALDLQNLSQAARDATGRSLVIIDEFGNGTDAADGAGLLCATLEHFLSKGEQCPKVLAITHFHELLAHNIIPPTEHRIKLLTMEILSQSCTVQSSSSHSKQQADEVVFLYRVVPGSRACNSYGAWCASIAGIPAPIVQRALELSNLIDNNKQIRPIYSKERQAKLDAIEDIALKLLESQVTNDTLETIRQWVKDLDQIL</sequence>
<dbReference type="FunFam" id="3.40.50.300:FF:001067">
    <property type="entry name" value="DNA mismatch repair protein MSH5"/>
    <property type="match status" value="1"/>
</dbReference>
<dbReference type="GO" id="GO:0005524">
    <property type="term" value="F:ATP binding"/>
    <property type="evidence" value="ECO:0007669"/>
    <property type="project" value="UniProtKB-KW"/>
</dbReference>
<evidence type="ECO:0000256" key="5">
    <source>
        <dbReference type="ARBA" id="ARBA00022741"/>
    </source>
</evidence>
<comment type="similarity">
    <text evidence="3">Belongs to the DNA mismatch repair MutS family.</text>
</comment>
<dbReference type="PANTHER" id="PTHR11361">
    <property type="entry name" value="DNA MISMATCH REPAIR PROTEIN MUTS FAMILY MEMBER"/>
    <property type="match status" value="1"/>
</dbReference>
<keyword evidence="5" id="KW-0547">Nucleotide-binding</keyword>
<dbReference type="EMBL" id="CBTN010000062">
    <property type="protein sequence ID" value="CDH58907.1"/>
    <property type="molecule type" value="Genomic_DNA"/>
</dbReference>
<dbReference type="Gene3D" id="1.10.1420.10">
    <property type="match status" value="2"/>
</dbReference>
<dbReference type="InterPro" id="IPR007696">
    <property type="entry name" value="DNA_mismatch_repair_MutS_core"/>
</dbReference>
<feature type="domain" description="DNA mismatch repair proteins mutS family" evidence="13">
    <location>
        <begin position="746"/>
        <end position="953"/>
    </location>
</feature>
<evidence type="ECO:0000259" key="13">
    <source>
        <dbReference type="SMART" id="SM00534"/>
    </source>
</evidence>
<dbReference type="Pfam" id="PF05192">
    <property type="entry name" value="MutS_III"/>
    <property type="match status" value="1"/>
</dbReference>
<dbReference type="Pfam" id="PF05190">
    <property type="entry name" value="MutS_IV"/>
    <property type="match status" value="1"/>
</dbReference>
<comment type="subcellular location">
    <subcellularLocation>
        <location evidence="2">Chromosome</location>
    </subcellularLocation>
    <subcellularLocation>
        <location evidence="1">Nucleus</location>
    </subcellularLocation>
</comment>
<proteinExistence type="inferred from homology"/>
<keyword evidence="15" id="KW-1185">Reference proteome</keyword>
<dbReference type="PANTHER" id="PTHR11361:SF20">
    <property type="entry name" value="MUTS PROTEIN HOMOLOG 5"/>
    <property type="match status" value="1"/>
</dbReference>
<accession>A0A068SAN7</accession>
<evidence type="ECO:0000256" key="2">
    <source>
        <dbReference type="ARBA" id="ARBA00004286"/>
    </source>
</evidence>
<dbReference type="Proteomes" id="UP000027586">
    <property type="component" value="Unassembled WGS sequence"/>
</dbReference>
<gene>
    <name evidence="14" type="ORF">LCOR_09754.1</name>
</gene>
<dbReference type="VEuPathDB" id="FungiDB:LCOR_09754.1"/>
<evidence type="ECO:0000259" key="12">
    <source>
        <dbReference type="SMART" id="SM00533"/>
    </source>
</evidence>
<dbReference type="InterPro" id="IPR027417">
    <property type="entry name" value="P-loop_NTPase"/>
</dbReference>
<dbReference type="GO" id="GO:0051026">
    <property type="term" value="P:chiasma assembly"/>
    <property type="evidence" value="ECO:0007669"/>
    <property type="project" value="TreeGrafter"/>
</dbReference>
<comment type="caution">
    <text evidence="14">The sequence shown here is derived from an EMBL/GenBank/DDBJ whole genome shotgun (WGS) entry which is preliminary data.</text>
</comment>
<dbReference type="InterPro" id="IPR045076">
    <property type="entry name" value="MutS"/>
</dbReference>
<keyword evidence="9" id="KW-0469">Meiosis</keyword>
<evidence type="ECO:0000313" key="15">
    <source>
        <dbReference type="Proteomes" id="UP000027586"/>
    </source>
</evidence>
<feature type="domain" description="DNA mismatch repair protein MutS core" evidence="12">
    <location>
        <begin position="379"/>
        <end position="703"/>
    </location>
</feature>
<dbReference type="GO" id="GO:0030983">
    <property type="term" value="F:mismatched DNA binding"/>
    <property type="evidence" value="ECO:0007669"/>
    <property type="project" value="InterPro"/>
</dbReference>
<evidence type="ECO:0000256" key="1">
    <source>
        <dbReference type="ARBA" id="ARBA00004123"/>
    </source>
</evidence>
<dbReference type="STRING" id="1263082.A0A068SAN7"/>
<dbReference type="OrthoDB" id="29596at2759"/>
<evidence type="ECO:0000256" key="6">
    <source>
        <dbReference type="ARBA" id="ARBA00022840"/>
    </source>
</evidence>
<dbReference type="InterPro" id="IPR036187">
    <property type="entry name" value="DNA_mismatch_repair_MutS_sf"/>
</dbReference>
<keyword evidence="4" id="KW-0158">Chromosome</keyword>
<evidence type="ECO:0000256" key="7">
    <source>
        <dbReference type="ARBA" id="ARBA00023125"/>
    </source>
</evidence>